<keyword evidence="1" id="KW-0732">Signal</keyword>
<dbReference type="EMBL" id="HG994370">
    <property type="protein sequence ID" value="CAF2056963.1"/>
    <property type="molecule type" value="Genomic_DNA"/>
</dbReference>
<dbReference type="AlphaFoldDB" id="A0A816Q8X7"/>
<evidence type="ECO:0000256" key="1">
    <source>
        <dbReference type="SAM" id="SignalP"/>
    </source>
</evidence>
<protein>
    <submittedName>
        <fullName evidence="2">(rape) hypothetical protein</fullName>
    </submittedName>
</protein>
<accession>A0A816Q8X7</accession>
<organism evidence="2">
    <name type="scientific">Brassica napus</name>
    <name type="common">Rape</name>
    <dbReference type="NCBI Taxonomy" id="3708"/>
    <lineage>
        <taxon>Eukaryota</taxon>
        <taxon>Viridiplantae</taxon>
        <taxon>Streptophyta</taxon>
        <taxon>Embryophyta</taxon>
        <taxon>Tracheophyta</taxon>
        <taxon>Spermatophyta</taxon>
        <taxon>Magnoliopsida</taxon>
        <taxon>eudicotyledons</taxon>
        <taxon>Gunneridae</taxon>
        <taxon>Pentapetalae</taxon>
        <taxon>rosids</taxon>
        <taxon>malvids</taxon>
        <taxon>Brassicales</taxon>
        <taxon>Brassicaceae</taxon>
        <taxon>Brassiceae</taxon>
        <taxon>Brassica</taxon>
    </lineage>
</organism>
<sequence>MFTIIIYFFLLYTVHQVLRRELDMVENEKKECISNFSKIAHNPIFFHSPFTYPFTVGLWKIFIGNQLDINPSSASEKIFILQLFTYNMWREHNCRTFRQTSSMKDKLFSIPAKSSTAHSMLEI</sequence>
<reference evidence="2" key="1">
    <citation type="submission" date="2021-01" db="EMBL/GenBank/DDBJ databases">
        <authorList>
            <consortium name="Genoscope - CEA"/>
            <person name="William W."/>
        </authorList>
    </citation>
    <scope>NUCLEOTIDE SEQUENCE</scope>
</reference>
<evidence type="ECO:0000313" key="2">
    <source>
        <dbReference type="EMBL" id="CAF2056963.1"/>
    </source>
</evidence>
<feature type="signal peptide" evidence="1">
    <location>
        <begin position="1"/>
        <end position="19"/>
    </location>
</feature>
<name>A0A816Q8X7_BRANA</name>
<dbReference type="Proteomes" id="UP001295469">
    <property type="component" value="Chromosome C06"/>
</dbReference>
<feature type="chain" id="PRO_5032583909" evidence="1">
    <location>
        <begin position="20"/>
        <end position="123"/>
    </location>
</feature>
<proteinExistence type="predicted"/>
<gene>
    <name evidence="2" type="ORF">DARMORV10_C06P14390.1</name>
</gene>